<dbReference type="InterPro" id="IPR023214">
    <property type="entry name" value="HAD_sf"/>
</dbReference>
<sequence length="422" mass="46150">MPSVERIAYYTVAECVVVTAVRDGMNLTPYEYIVCRHGISGSDSESEADGPRRSMLVVSEFIGCSPSLSGAIRVNPWNIESTAEAMNESISLSDAEKQLRHEKHYRYEVLGIGLGFGFRVVALDPNFRKLNVDAILSAYERSKSRAILLDYDGTVVPQTSINKTPSSEVIRIINALCSDKKNVVFIVSGRGRNSLGRWFAPCPKLGIAAEHGYFLRWSGDGEWETSSQSSDFGWMQMAEPVMKLYTEATDGSYIETKESALVWHHQDADPGFGSAQAKEMLDHLESVLANEPVSVKSGQFIVEVKPQGVSKGLVAEKILSSMKESRRQADLVLCIGDDRSDEDMFEGIATTISRSLVDPNTALFACTVGQKPSKAKYYLDDTADVLNMLGALAEASKEASVLEALSGEESAPSSDDETDKPQ</sequence>
<dbReference type="EMBL" id="LR862143">
    <property type="protein sequence ID" value="CAD1824111.1"/>
    <property type="molecule type" value="Genomic_DNA"/>
</dbReference>
<dbReference type="AlphaFoldDB" id="A0A6V7NZT9"/>
<dbReference type="SUPFAM" id="SSF53756">
    <property type="entry name" value="UDP-Glycosyltransferase/glycogen phosphorylase"/>
    <property type="match status" value="1"/>
</dbReference>
<dbReference type="SUPFAM" id="SSF56784">
    <property type="entry name" value="HAD-like"/>
    <property type="match status" value="1"/>
</dbReference>
<proteinExistence type="inferred from homology"/>
<evidence type="ECO:0000313" key="4">
    <source>
        <dbReference type="EMBL" id="CAD1824111.1"/>
    </source>
</evidence>
<name>A0A6V7NZT9_ANACO</name>
<accession>A0A6V7NZT9</accession>
<dbReference type="InterPro" id="IPR001830">
    <property type="entry name" value="Glyco_trans_20"/>
</dbReference>
<dbReference type="InterPro" id="IPR006379">
    <property type="entry name" value="HAD-SF_hydro_IIB"/>
</dbReference>
<organism evidence="4">
    <name type="scientific">Ananas comosus var. bracteatus</name>
    <name type="common">red pineapple</name>
    <dbReference type="NCBI Taxonomy" id="296719"/>
    <lineage>
        <taxon>Eukaryota</taxon>
        <taxon>Viridiplantae</taxon>
        <taxon>Streptophyta</taxon>
        <taxon>Embryophyta</taxon>
        <taxon>Tracheophyta</taxon>
        <taxon>Spermatophyta</taxon>
        <taxon>Magnoliopsida</taxon>
        <taxon>Liliopsida</taxon>
        <taxon>Poales</taxon>
        <taxon>Bromeliaceae</taxon>
        <taxon>Bromelioideae</taxon>
        <taxon>Ananas</taxon>
    </lineage>
</organism>
<dbReference type="GO" id="GO:0004805">
    <property type="term" value="F:trehalose-phosphatase activity"/>
    <property type="evidence" value="ECO:0007669"/>
    <property type="project" value="TreeGrafter"/>
</dbReference>
<dbReference type="FunFam" id="3.40.50.1000:FF:000052">
    <property type="entry name" value="Alpha,alpha-trehalose-phosphate synthase [UDP-forming] 6"/>
    <property type="match status" value="1"/>
</dbReference>
<evidence type="ECO:0000256" key="2">
    <source>
        <dbReference type="ARBA" id="ARBA00006330"/>
    </source>
</evidence>
<protein>
    <submittedName>
        <fullName evidence="4">Uncharacterized protein</fullName>
    </submittedName>
</protein>
<comment type="similarity">
    <text evidence="1">In the N-terminal section; belongs to the glycosyltransferase 20 family.</text>
</comment>
<dbReference type="FunFam" id="3.40.50.1000:FF:000054">
    <property type="entry name" value="alpha,alpha-trehalose-phosphate synthase [UDP-forming] 6"/>
    <property type="match status" value="1"/>
</dbReference>
<dbReference type="PANTHER" id="PTHR10788">
    <property type="entry name" value="TREHALOSE-6-PHOSPHATE SYNTHASE"/>
    <property type="match status" value="1"/>
</dbReference>
<dbReference type="Gene3D" id="3.40.50.2000">
    <property type="entry name" value="Glycogen Phosphorylase B"/>
    <property type="match status" value="1"/>
</dbReference>
<dbReference type="NCBIfam" id="TIGR00685">
    <property type="entry name" value="T6PP"/>
    <property type="match status" value="1"/>
</dbReference>
<dbReference type="Pfam" id="PF00982">
    <property type="entry name" value="Glyco_transf_20"/>
    <property type="match status" value="1"/>
</dbReference>
<reference evidence="4" key="1">
    <citation type="submission" date="2020-07" db="EMBL/GenBank/DDBJ databases">
        <authorList>
            <person name="Lin J."/>
        </authorList>
    </citation>
    <scope>NUCLEOTIDE SEQUENCE</scope>
</reference>
<evidence type="ECO:0000256" key="1">
    <source>
        <dbReference type="ARBA" id="ARBA00005409"/>
    </source>
</evidence>
<dbReference type="Pfam" id="PF02358">
    <property type="entry name" value="Trehalose_PPase"/>
    <property type="match status" value="1"/>
</dbReference>
<dbReference type="NCBIfam" id="TIGR01484">
    <property type="entry name" value="HAD-SF-IIB"/>
    <property type="match status" value="1"/>
</dbReference>
<dbReference type="GO" id="GO:0005992">
    <property type="term" value="P:trehalose biosynthetic process"/>
    <property type="evidence" value="ECO:0007669"/>
    <property type="project" value="InterPro"/>
</dbReference>
<dbReference type="FunFam" id="3.30.70.1020:FF:000002">
    <property type="entry name" value="Trehalose-6-phosphate synthase 2"/>
    <property type="match status" value="1"/>
</dbReference>
<dbReference type="Gene3D" id="3.40.50.1000">
    <property type="entry name" value="HAD superfamily/HAD-like"/>
    <property type="match status" value="2"/>
</dbReference>
<evidence type="ECO:0000256" key="3">
    <source>
        <dbReference type="SAM" id="MobiDB-lite"/>
    </source>
</evidence>
<feature type="region of interest" description="Disordered" evidence="3">
    <location>
        <begin position="401"/>
        <end position="422"/>
    </location>
</feature>
<dbReference type="InterPro" id="IPR003337">
    <property type="entry name" value="Trehalose_PPase"/>
</dbReference>
<comment type="similarity">
    <text evidence="2">In the C-terminal section; belongs to the trehalose phosphatase family.</text>
</comment>
<dbReference type="GO" id="GO:0005829">
    <property type="term" value="C:cytosol"/>
    <property type="evidence" value="ECO:0007669"/>
    <property type="project" value="TreeGrafter"/>
</dbReference>
<dbReference type="CDD" id="cd01627">
    <property type="entry name" value="HAD_TPP"/>
    <property type="match status" value="1"/>
</dbReference>
<gene>
    <name evidence="4" type="ORF">CB5_LOCUS7322</name>
</gene>
<dbReference type="InterPro" id="IPR036412">
    <property type="entry name" value="HAD-like_sf"/>
</dbReference>
<dbReference type="PANTHER" id="PTHR10788:SF113">
    <property type="entry name" value="TREHALOSE 6-PHOSPHATE PHOSPHATASE"/>
    <property type="match status" value="1"/>
</dbReference>